<dbReference type="InterPro" id="IPR003599">
    <property type="entry name" value="Ig_sub"/>
</dbReference>
<keyword evidence="3" id="KW-0677">Repeat</keyword>
<dbReference type="PROSITE" id="PS50835">
    <property type="entry name" value="IG_LIKE"/>
    <property type="match status" value="2"/>
</dbReference>
<dbReference type="EMBL" id="CALNXI010001136">
    <property type="protein sequence ID" value="CAH3157043.1"/>
    <property type="molecule type" value="Genomic_DNA"/>
</dbReference>
<dbReference type="Proteomes" id="UP001159427">
    <property type="component" value="Unassembled WGS sequence"/>
</dbReference>
<evidence type="ECO:0000256" key="6">
    <source>
        <dbReference type="PROSITE-ProRule" id="PRU00302"/>
    </source>
</evidence>
<feature type="domain" description="EGF-like" evidence="8">
    <location>
        <begin position="571"/>
        <end position="609"/>
    </location>
</feature>
<proteinExistence type="predicted"/>
<dbReference type="Pfam" id="PF00084">
    <property type="entry name" value="Sushi"/>
    <property type="match status" value="1"/>
</dbReference>
<dbReference type="InterPro" id="IPR001881">
    <property type="entry name" value="EGF-like_Ca-bd_dom"/>
</dbReference>
<evidence type="ECO:0000313" key="11">
    <source>
        <dbReference type="EMBL" id="CAH3157043.1"/>
    </source>
</evidence>
<dbReference type="PROSITE" id="PS50026">
    <property type="entry name" value="EGF_3"/>
    <property type="match status" value="5"/>
</dbReference>
<evidence type="ECO:0000256" key="5">
    <source>
        <dbReference type="PROSITE-ProRule" id="PRU00076"/>
    </source>
</evidence>
<dbReference type="InterPro" id="IPR018097">
    <property type="entry name" value="EGF_Ca-bd_CS"/>
</dbReference>
<dbReference type="Gene3D" id="2.10.50.10">
    <property type="entry name" value="Tumor Necrosis Factor Receptor, subunit A, domain 2"/>
    <property type="match status" value="3"/>
</dbReference>
<comment type="caution">
    <text evidence="5">Lacks conserved residue(s) required for the propagation of feature annotation.</text>
</comment>
<dbReference type="SMART" id="SM00409">
    <property type="entry name" value="IG"/>
    <property type="match status" value="2"/>
</dbReference>
<organism evidence="11 12">
    <name type="scientific">Porites evermanni</name>
    <dbReference type="NCBI Taxonomy" id="104178"/>
    <lineage>
        <taxon>Eukaryota</taxon>
        <taxon>Metazoa</taxon>
        <taxon>Cnidaria</taxon>
        <taxon>Anthozoa</taxon>
        <taxon>Hexacorallia</taxon>
        <taxon>Scleractinia</taxon>
        <taxon>Fungiina</taxon>
        <taxon>Poritidae</taxon>
        <taxon>Porites</taxon>
    </lineage>
</organism>
<dbReference type="PANTHER" id="PTHR24039:SF58">
    <property type="entry name" value="EGF-LIKE DOMAIN-CONTAINING PROTEIN"/>
    <property type="match status" value="1"/>
</dbReference>
<evidence type="ECO:0000313" key="12">
    <source>
        <dbReference type="Proteomes" id="UP001159427"/>
    </source>
</evidence>
<dbReference type="SUPFAM" id="SSF48726">
    <property type="entry name" value="Immunoglobulin"/>
    <property type="match status" value="2"/>
</dbReference>
<dbReference type="InterPro" id="IPR000152">
    <property type="entry name" value="EGF-type_Asp/Asn_hydroxyl_site"/>
</dbReference>
<dbReference type="SMART" id="SM00181">
    <property type="entry name" value="EGF"/>
    <property type="match status" value="9"/>
</dbReference>
<feature type="domain" description="Ig-like" evidence="9">
    <location>
        <begin position="2183"/>
        <end position="2263"/>
    </location>
</feature>
<feature type="domain" description="EGF-like" evidence="8">
    <location>
        <begin position="144"/>
        <end position="182"/>
    </location>
</feature>
<name>A0ABN8Q5B0_9CNID</name>
<dbReference type="InterPro" id="IPR035976">
    <property type="entry name" value="Sushi/SCR/CCP_sf"/>
</dbReference>
<dbReference type="PANTHER" id="PTHR24039">
    <property type="entry name" value="FIBRILLIN-RELATED"/>
    <property type="match status" value="1"/>
</dbReference>
<dbReference type="PROSITE" id="PS01186">
    <property type="entry name" value="EGF_2"/>
    <property type="match status" value="5"/>
</dbReference>
<dbReference type="Gene3D" id="2.10.70.10">
    <property type="entry name" value="Complement Module, domain 1"/>
    <property type="match status" value="2"/>
</dbReference>
<dbReference type="InterPro" id="IPR026823">
    <property type="entry name" value="cEGF"/>
</dbReference>
<dbReference type="InterPro" id="IPR007110">
    <property type="entry name" value="Ig-like_dom"/>
</dbReference>
<evidence type="ECO:0000259" key="8">
    <source>
        <dbReference type="PROSITE" id="PS50026"/>
    </source>
</evidence>
<feature type="domain" description="EGF-like" evidence="8">
    <location>
        <begin position="109"/>
        <end position="142"/>
    </location>
</feature>
<feature type="disulfide bond" evidence="6">
    <location>
        <begin position="479"/>
        <end position="506"/>
    </location>
</feature>
<evidence type="ECO:0000256" key="7">
    <source>
        <dbReference type="SAM" id="SignalP"/>
    </source>
</evidence>
<dbReference type="SUPFAM" id="SSF57184">
    <property type="entry name" value="Growth factor receptor domain"/>
    <property type="match status" value="4"/>
</dbReference>
<keyword evidence="2 7" id="KW-0732">Signal</keyword>
<feature type="domain" description="EGF-like" evidence="8">
    <location>
        <begin position="276"/>
        <end position="316"/>
    </location>
</feature>
<dbReference type="SMART" id="SM00032">
    <property type="entry name" value="CCP"/>
    <property type="match status" value="2"/>
</dbReference>
<evidence type="ECO:0000259" key="9">
    <source>
        <dbReference type="PROSITE" id="PS50835"/>
    </source>
</evidence>
<keyword evidence="1 5" id="KW-0245">EGF-like domain</keyword>
<keyword evidence="6" id="KW-0768">Sushi</keyword>
<dbReference type="SMART" id="SM00408">
    <property type="entry name" value="IGc2"/>
    <property type="match status" value="2"/>
</dbReference>
<dbReference type="Pfam" id="PF07699">
    <property type="entry name" value="Ephrin_rec_like"/>
    <property type="match status" value="3"/>
</dbReference>
<dbReference type="PROSITE" id="PS00010">
    <property type="entry name" value="ASX_HYDROXYL"/>
    <property type="match status" value="3"/>
</dbReference>
<dbReference type="InterPro" id="IPR000742">
    <property type="entry name" value="EGF"/>
</dbReference>
<feature type="signal peptide" evidence="7">
    <location>
        <begin position="1"/>
        <end position="17"/>
    </location>
</feature>
<keyword evidence="12" id="KW-1185">Reference proteome</keyword>
<feature type="domain" description="EGF-like" evidence="8">
    <location>
        <begin position="409"/>
        <end position="449"/>
    </location>
</feature>
<dbReference type="InterPro" id="IPR000436">
    <property type="entry name" value="Sushi_SCR_CCP_dom"/>
</dbReference>
<reference evidence="11 12" key="1">
    <citation type="submission" date="2022-05" db="EMBL/GenBank/DDBJ databases">
        <authorList>
            <consortium name="Genoscope - CEA"/>
            <person name="William W."/>
        </authorList>
    </citation>
    <scope>NUCLEOTIDE SEQUENCE [LARGE SCALE GENOMIC DNA]</scope>
</reference>
<evidence type="ECO:0000259" key="10">
    <source>
        <dbReference type="PROSITE" id="PS50923"/>
    </source>
</evidence>
<dbReference type="InterPro" id="IPR011641">
    <property type="entry name" value="Tyr-kin_ephrin_A/B_rcpt-like"/>
</dbReference>
<feature type="domain" description="Sushi" evidence="10">
    <location>
        <begin position="451"/>
        <end position="508"/>
    </location>
</feature>
<dbReference type="Gene3D" id="2.60.40.10">
    <property type="entry name" value="Immunoglobulins"/>
    <property type="match status" value="2"/>
</dbReference>
<feature type="domain" description="Ig-like" evidence="9">
    <location>
        <begin position="2097"/>
        <end position="2177"/>
    </location>
</feature>
<feature type="disulfide bond" evidence="5">
    <location>
        <begin position="132"/>
        <end position="141"/>
    </location>
</feature>
<dbReference type="InterPro" id="IPR009030">
    <property type="entry name" value="Growth_fac_rcpt_cys_sf"/>
</dbReference>
<dbReference type="SMART" id="SM00179">
    <property type="entry name" value="EGF_CA"/>
    <property type="match status" value="7"/>
</dbReference>
<evidence type="ECO:0000256" key="2">
    <source>
        <dbReference type="ARBA" id="ARBA00022729"/>
    </source>
</evidence>
<keyword evidence="4 5" id="KW-1015">Disulfide bond</keyword>
<dbReference type="PROSITE" id="PS01187">
    <property type="entry name" value="EGF_CA"/>
    <property type="match status" value="1"/>
</dbReference>
<dbReference type="Pfam" id="PF12662">
    <property type="entry name" value="cEGF"/>
    <property type="match status" value="2"/>
</dbReference>
<accession>A0ABN8Q5B0</accession>
<dbReference type="SUPFAM" id="SSF57535">
    <property type="entry name" value="Complement control module/SCR domain"/>
    <property type="match status" value="2"/>
</dbReference>
<dbReference type="PROSITE" id="PS50923">
    <property type="entry name" value="SUSHI"/>
    <property type="match status" value="1"/>
</dbReference>
<dbReference type="Pfam" id="PF13927">
    <property type="entry name" value="Ig_3"/>
    <property type="match status" value="1"/>
</dbReference>
<evidence type="ECO:0000256" key="4">
    <source>
        <dbReference type="ARBA" id="ARBA00023157"/>
    </source>
</evidence>
<feature type="chain" id="PRO_5046812181" evidence="7">
    <location>
        <begin position="18"/>
        <end position="2609"/>
    </location>
</feature>
<dbReference type="Pfam" id="PF07645">
    <property type="entry name" value="EGF_CA"/>
    <property type="match status" value="4"/>
</dbReference>
<dbReference type="CDD" id="cd00054">
    <property type="entry name" value="EGF_CA"/>
    <property type="match status" value="5"/>
</dbReference>
<dbReference type="InterPro" id="IPR003598">
    <property type="entry name" value="Ig_sub2"/>
</dbReference>
<dbReference type="PROSITE" id="PS00022">
    <property type="entry name" value="EGF_1"/>
    <property type="match status" value="1"/>
</dbReference>
<dbReference type="Pfam" id="PF13895">
    <property type="entry name" value="Ig_2"/>
    <property type="match status" value="1"/>
</dbReference>
<evidence type="ECO:0000256" key="3">
    <source>
        <dbReference type="ARBA" id="ARBA00022737"/>
    </source>
</evidence>
<gene>
    <name evidence="11" type="ORF">PEVE_00002354</name>
</gene>
<dbReference type="InterPro" id="IPR049883">
    <property type="entry name" value="NOTCH1_EGF-like"/>
</dbReference>
<dbReference type="SMART" id="SM01411">
    <property type="entry name" value="Ephrin_rec_like"/>
    <property type="match status" value="3"/>
</dbReference>
<evidence type="ECO:0000256" key="1">
    <source>
        <dbReference type="ARBA" id="ARBA00022536"/>
    </source>
</evidence>
<dbReference type="InterPro" id="IPR036179">
    <property type="entry name" value="Ig-like_dom_sf"/>
</dbReference>
<dbReference type="SUPFAM" id="SSF57196">
    <property type="entry name" value="EGF/Laminin"/>
    <property type="match status" value="1"/>
</dbReference>
<protein>
    <submittedName>
        <fullName evidence="11">Uncharacterized protein</fullName>
    </submittedName>
</protein>
<sequence>MLLLLLALTFISSFQEAKQAVRNPSNLDINGQNVCSRQTVQTRTYWALTPITVYTTKYRRCGLFGWWRCKSSRAKTVYRPVQRTRSTSLTVIHCCSRWHKANSSSRECRQAICSQGCHSSHGSCVAPNNCQCQSGWTGNNCAQDLDECAVNKSGCDQVCTNTQGSYQCSCKPGYTKSGHRCHDINECLTIVPSPCSCGVSGEPCGANCINLVPSFSCSCAPGFQLRSGGTICDDINECLTGNGGCEQICNNFPGKFSCGCYRGFRLTASNERRCEDIDECLSSNGFCAQQCINTAGSYSCRCNHGFFLDSNGRTCSDHDECMLSHHGCQHRCNNFHGSFFCSCFSGYAINRDNKTCSDVNECAPVYVASLNRTIIPARCDQLCHNTQGNYTCSCNHGYRLLYDGKRCRDVDECLSGSHSCQHICHNTPGSYGCSCFSGYRLKSDMRTCEGLPCKAIKAPPNGDMICSGFVTNETCLFSCNDGYEMQGSERRTCLKTTEWNGDETFCKVKSCGRLDLPARGQVYLPCYSTFGSRCTLGCMDGHFGVGSNLATCSLTNSSEVKWDTGNFTCEEIILCKPNPCRHGSQCIVISSRQFSCDCEQTGYEGNLCERGVVSPPDFPKLIPGQPSEKLEMGAKPENSLTVYLNPTMNLTIQPEKLIIQHPASKAEFQITGYNSAVGMVTYSLDGVNKYDFTAPRKSVVFIGRNVSSQDSVYTRLGLLAGVLPVGCQRMDIKKFRACDVKIAFHTNSNISTPTLIESGPVHIITSNNRTIPLSLVGYDFSSPLPLEKDIMERLIGLTSKSDRWQVSDQRTDCHNIGLTGEDLIEIIQKDTFSKSFLRYLTDQLPLWLRFRVREESNLFDTGNVQSNLFQTTDVNLTNTICKFPVHIQTALVLYRPKVTFNISVDNNPLSLSSKGSCFAADVCEPGGFLTLSQRATKKFATIQFMQDLTLGGWELLVSSFGFSTPRIYNRSVLSSVPNGHLVGNFSNFYYNWWWQGSANIDLSNADQAVNMKLSGEAFAFTENLDAIFTSYFSRAIRFVFHGSVELNITLHSLGEALPLTFYSSDVIGKAIFGGITFLTSGFSDDCRVPQGFVFTLERSSKLFRESPLAYIIRPDGGLKYLQIYHSVTGGDVISGQDDNNNLRFVEWQAQEIKRTLLDVGRTVPQLQSNTKRWEAVADEILADVTKARHLLSSASDWLGLKVLVKQLDDDLDVISRAFDLLIAKLQPYRNQTSINSFIYRFIKLRADLPKAISLSFSKSVIQQNFIGLRFLLTAQICHEKLCFANIESSIWSLHGKDCHTNPSRQQAGLVVEGTALNTISLGSLITLPAGETLKMFLSRDRDLVSTTFEGVVHLLGMSKKAMVKITGSELSFVISGNMFGEFDALLNVTAQIDNVVDWDSIVFRVEGKMNTSSHLHSLLEKMIKNETTMAASDATQRLAYSHSAYIDAKTKAVFVKDVLKSKQSVVEELKVWKEKAAEDLRLARLKYHLAKLRFNSTFYFLENVRGYICELQECNYTCLNGCVTPDLCQDSINITYLQRHCNTVVKPITINVIKKEIEKRSFTVPRYKTVYTGNCRSGISAKTVFKYAQKGAQIGLIIGKVLKGPVGGAVGFVVGGVIGGIVGAFKKSIFGCSNTYEKVPAEPQIVEYDHKIYKVKSVEQIIKEVKCNGHTMRAKPGGYGPPYQCCKQYGCETKVMDPKCILDNEECLLSMTELKFTLGALNETLQSEFLSLRSSVESVKSATFSFEKARVLHKNAVSQLKQIEAHMKQKLSVVEITNASIIHTRRIVDFGLKIAQAMNSSDNAEVVHVDDLHFYLSLVSGDAKQIVVQSHASTLSGKQVPVRFFLNFDQMQRSISSASKNIIVDLFGGKHARKKRSAAEDAGGSIHSVHSSFMDYPYACLFVNNTNLYFSYMFKSLHTLISSVKGLNQNLTFGIHDLEHLSQTMNATGSFSNASKTANNHGKEYLHSSFVTGFLEVVQVLKDENIKLINGSSQSWNDTFEAWRAFLEVYTLEKGFEECSGTQDCIKYFFEGAKEFYEFESSRRALEIKDALPRLEIVIQSLTTEALTMVEAEQALILADHLLNKTLDDFVLCGGSPSITSSSQGEVIIFPGDSLSLNCSAKTEELLTYTWRRNGKTISKSTFGAFSIDAVTKDDEGAYVCEVSNNKGNTLSNVTIVRIHSKPVITEHPQPHRVVFRSQIPVTFRCNATAEPLPAFQWFFQSKNASTIRINETRPVLYIADPHLYQEGYYFCEASNEHGRAVSQRARLDVLNYTVGLPRLLITFNLTNLCWLTSNSSNSSAPDSQLRDGLPSSLDDNLTDRLRNSLATSLNLSTFSVSDLTYYSENTSKSYLLFTIDFDKDLLKDENLTTFTKVAEAIAVGEARMVENLQKFNADVLNKTFKVSWNSSTLLVEPGSIFAYQLSPECPEGQFLSVHGFVCANCPAGLYYNLENDTCVDCPHSTYQTNQGQNECIHCGQNLTTAMEGTVEEKDCIADCPSGSFATLNRTCLLCPRGTYQPSRAQLSCISCGQNLTTATTGAVNNKLCIADCPSGSFATLNRTCLLCPRGTYQPSRAQLSCISCGQNLTTATTGAVNNKLCIGKFKVLKRLG</sequence>
<dbReference type="CDD" id="cd00033">
    <property type="entry name" value="CCP"/>
    <property type="match status" value="1"/>
</dbReference>
<comment type="caution">
    <text evidence="11">The sequence shown here is derived from an EMBL/GenBank/DDBJ whole genome shotgun (WGS) entry which is preliminary data.</text>
</comment>
<dbReference type="InterPro" id="IPR013783">
    <property type="entry name" value="Ig-like_fold"/>
</dbReference>
<dbReference type="Gene3D" id="2.10.25.10">
    <property type="entry name" value="Laminin"/>
    <property type="match status" value="9"/>
</dbReference>